<dbReference type="OrthoDB" id="2148418at2759"/>
<feature type="compositionally biased region" description="Polar residues" evidence="1">
    <location>
        <begin position="65"/>
        <end position="79"/>
    </location>
</feature>
<feature type="region of interest" description="Disordered" evidence="1">
    <location>
        <begin position="586"/>
        <end position="610"/>
    </location>
</feature>
<evidence type="ECO:0000256" key="1">
    <source>
        <dbReference type="SAM" id="MobiDB-lite"/>
    </source>
</evidence>
<proteinExistence type="predicted"/>
<feature type="region of interest" description="Disordered" evidence="1">
    <location>
        <begin position="1160"/>
        <end position="1194"/>
    </location>
</feature>
<sequence length="1250" mass="133075">MAAPSPALAVSANSPLLPDIVIPASHWSRTPGASPSKRRKGKGRADDRRESVLSERDANEGQLVDVQSASGLTPSTNKTLYPPRTPSAFALSLLDKSPSLLKAQLSTPLIPLGTPVTVRKKLDLTNARKENETPSTRRGARRAGPNSPSPAGLAAFSPEKNASSSPPRTVRYSPSPRRLRSSPRKHAQTPPMTSSAPLTSPSPTPAPTVVTPSSVIHRLDLAHTSLSAPHFPHFSLSTPQIRTHASYRDEELTDCDADGSYWDADEDVSLSWSYGPTGSADSTAVVEEYEAHEVDQEMAVAVGGLSLDAASVEGGDVERDDNSADLAPTEVEDNDEEVGFVDEDAESVTSDQEVDVAAVVYVEGPGGPQEELLSEVASSPDVQTAEAVEQANIAEADALPTAVAIVHAVGVADPSERTDEDAIARATTVDEHAALVLEAVEKSAPAEGMPHDTATVADEPTVAAVDPGGDEPVDDVDRDSGEEEAAPPTFQQEVVFEEALVHSSPPSPSCPEPVSLGDEAGQAAQAINAFDGIERVADPADLKEPIVHDSQASRTESCRQDQVERTRTRVGGDGLAIAGDVSLGGAEAGWRGYDDEPDARPRQPVSEAGGGSPAVIRLILVNMFHTVEQLERISATLSGCGPTWSALDRNTRDKLVDSERAFRHSPPGSFASTTRCASRHYNTTYDHSFSSPLPATHRFALCGSSNARVSPRSFRTSLSLDKADRCASFEIDCAHSNVFRTACPPRPRVDYSPFVRLVRLEYGSPSNRRSRTSRRPRSAKSGRSFIDAVAQPVRGFSIKTASREDCRRQARSSADASSATYTDACCATSRRNTLFPSQMCDSDTTRYCPFHLSACAVNFTISVSRLSSSTGYPPTSSAENLAPAVLSTALLAPAEKLATTESIAIFEPSARPAPVRATRRTRLAEIQPTVPPTTHAPDEVPETPATLRSSRRTIASTVAPAPPDEASTEPLAVQPKTPILRTRRSRLRLLTEEAAAAAAAELSAEPAHVAELPLPATVEDAQPAVTCPLPSFRPAPAVTQDELNRLTQRNTKKNQVAFNRIKLETVFIDCARPPSPTSKIRKAFGSEGSLGRTTTKEGREARAAKRRNALRSSLDGSELAAFAEELEAESGSSVQGGSLKHHFRAAGDDEQYFTPQKAGGALQSVAAGRKRSPGSGSSSASASPRRQGPKRVKWDRALVYEGPLDRDAASKGQGIIKPVDLDAWGNSTSIASLGKPTSITIRMRVFKDEQ</sequence>
<reference evidence="2 3" key="1">
    <citation type="submission" date="2019-07" db="EMBL/GenBank/DDBJ databases">
        <title>Rhodotorula toruloides NBRC10032 genome sequencing.</title>
        <authorList>
            <person name="Shida Y."/>
            <person name="Takaku H."/>
            <person name="Ogasawara W."/>
            <person name="Mori K."/>
        </authorList>
    </citation>
    <scope>NUCLEOTIDE SEQUENCE [LARGE SCALE GENOMIC DNA]</scope>
    <source>
        <strain evidence="2 3">NBRC10032</strain>
    </source>
</reference>
<feature type="region of interest" description="Disordered" evidence="1">
    <location>
        <begin position="458"/>
        <end position="488"/>
    </location>
</feature>
<comment type="caution">
    <text evidence="2">The sequence shown here is derived from an EMBL/GenBank/DDBJ whole genome shotgun (WGS) entry which is preliminary data.</text>
</comment>
<name>A0A511KID7_RHOTO</name>
<evidence type="ECO:0000313" key="3">
    <source>
        <dbReference type="Proteomes" id="UP000321518"/>
    </source>
</evidence>
<feature type="compositionally biased region" description="Polar residues" evidence="1">
    <location>
        <begin position="946"/>
        <end position="956"/>
    </location>
</feature>
<accession>A0A511KID7</accession>
<feature type="compositionally biased region" description="Basic residues" evidence="1">
    <location>
        <begin position="177"/>
        <end position="187"/>
    </location>
</feature>
<feature type="region of interest" description="Disordered" evidence="1">
    <location>
        <begin position="927"/>
        <end position="979"/>
    </location>
</feature>
<feature type="region of interest" description="Disordered" evidence="1">
    <location>
        <begin position="765"/>
        <end position="784"/>
    </location>
</feature>
<organism evidence="2 3">
    <name type="scientific">Rhodotorula toruloides</name>
    <name type="common">Yeast</name>
    <name type="synonym">Rhodosporidium toruloides</name>
    <dbReference type="NCBI Taxonomy" id="5286"/>
    <lineage>
        <taxon>Eukaryota</taxon>
        <taxon>Fungi</taxon>
        <taxon>Dikarya</taxon>
        <taxon>Basidiomycota</taxon>
        <taxon>Pucciniomycotina</taxon>
        <taxon>Microbotryomycetes</taxon>
        <taxon>Sporidiobolales</taxon>
        <taxon>Sporidiobolaceae</taxon>
        <taxon>Rhodotorula</taxon>
    </lineage>
</organism>
<dbReference type="Proteomes" id="UP000321518">
    <property type="component" value="Unassembled WGS sequence"/>
</dbReference>
<feature type="compositionally biased region" description="Basic and acidic residues" evidence="1">
    <location>
        <begin position="43"/>
        <end position="59"/>
    </location>
</feature>
<feature type="compositionally biased region" description="Basic and acidic residues" evidence="1">
    <location>
        <begin position="556"/>
        <end position="567"/>
    </location>
</feature>
<feature type="compositionally biased region" description="Low complexity" evidence="1">
    <location>
        <begin position="189"/>
        <end position="199"/>
    </location>
</feature>
<dbReference type="EMBL" id="BJWK01000008">
    <property type="protein sequence ID" value="GEM09715.1"/>
    <property type="molecule type" value="Genomic_DNA"/>
</dbReference>
<feature type="compositionally biased region" description="Acidic residues" evidence="1">
    <location>
        <begin position="468"/>
        <end position="485"/>
    </location>
</feature>
<feature type="region of interest" description="Disordered" evidence="1">
    <location>
        <begin position="24"/>
        <end position="83"/>
    </location>
</feature>
<feature type="region of interest" description="Disordered" evidence="1">
    <location>
        <begin position="1078"/>
        <end position="1110"/>
    </location>
</feature>
<feature type="compositionally biased region" description="Basic and acidic residues" evidence="1">
    <location>
        <begin position="121"/>
        <end position="132"/>
    </location>
</feature>
<feature type="compositionally biased region" description="Basic residues" evidence="1">
    <location>
        <begin position="768"/>
        <end position="780"/>
    </location>
</feature>
<dbReference type="AlphaFoldDB" id="A0A511KID7"/>
<feature type="region of interest" description="Disordered" evidence="1">
    <location>
        <begin position="547"/>
        <end position="570"/>
    </location>
</feature>
<feature type="compositionally biased region" description="Low complexity" evidence="1">
    <location>
        <begin position="1173"/>
        <end position="1186"/>
    </location>
</feature>
<feature type="region of interest" description="Disordered" evidence="1">
    <location>
        <begin position="121"/>
        <end position="210"/>
    </location>
</feature>
<feature type="compositionally biased region" description="Basic and acidic residues" evidence="1">
    <location>
        <begin position="592"/>
        <end position="601"/>
    </location>
</feature>
<feature type="compositionally biased region" description="Basic and acidic residues" evidence="1">
    <location>
        <begin position="1094"/>
        <end position="1103"/>
    </location>
</feature>
<gene>
    <name evidence="2" type="ORF">Rt10032_c08g3732</name>
</gene>
<protein>
    <submittedName>
        <fullName evidence="2">Uncharacterized protein</fullName>
    </submittedName>
</protein>
<evidence type="ECO:0000313" key="2">
    <source>
        <dbReference type="EMBL" id="GEM09715.1"/>
    </source>
</evidence>